<accession>A0A164M2C3</accession>
<gene>
    <name evidence="2" type="ORF">APZ42_032354</name>
</gene>
<keyword evidence="3" id="KW-1185">Reference proteome</keyword>
<evidence type="ECO:0000256" key="1">
    <source>
        <dbReference type="SAM" id="MobiDB-lite"/>
    </source>
</evidence>
<proteinExistence type="predicted"/>
<dbReference type="Proteomes" id="UP000076858">
    <property type="component" value="Unassembled WGS sequence"/>
</dbReference>
<evidence type="ECO:0000313" key="2">
    <source>
        <dbReference type="EMBL" id="KZS04659.1"/>
    </source>
</evidence>
<name>A0A164M2C3_9CRUS</name>
<feature type="compositionally biased region" description="Polar residues" evidence="1">
    <location>
        <begin position="55"/>
        <end position="65"/>
    </location>
</feature>
<dbReference type="AlphaFoldDB" id="A0A164M2C3"/>
<reference evidence="2 3" key="1">
    <citation type="submission" date="2016-03" db="EMBL/GenBank/DDBJ databases">
        <title>EvidentialGene: Evidence-directed Construction of Genes on Genomes.</title>
        <authorList>
            <person name="Gilbert D.G."/>
            <person name="Choi J.-H."/>
            <person name="Mockaitis K."/>
            <person name="Colbourne J."/>
            <person name="Pfrender M."/>
        </authorList>
    </citation>
    <scope>NUCLEOTIDE SEQUENCE [LARGE SCALE GENOMIC DNA]</scope>
    <source>
        <strain evidence="2 3">Xinb3</strain>
        <tissue evidence="2">Complete organism</tissue>
    </source>
</reference>
<comment type="caution">
    <text evidence="2">The sequence shown here is derived from an EMBL/GenBank/DDBJ whole genome shotgun (WGS) entry which is preliminary data.</text>
</comment>
<sequence length="136" mass="14765">MLTGNGTCDITEKTSKVTVENSIIRATANVAIPEKTAKVIVQNPIISAAGSVTSLSDHWSPNTSQEPPPKLPSVWEKQPSLSLPIQTKSKSPFKITVIKQGNVEGAKQQLFGPSCRRLCQCRCRSVAGKWFIQGNF</sequence>
<organism evidence="2 3">
    <name type="scientific">Daphnia magna</name>
    <dbReference type="NCBI Taxonomy" id="35525"/>
    <lineage>
        <taxon>Eukaryota</taxon>
        <taxon>Metazoa</taxon>
        <taxon>Ecdysozoa</taxon>
        <taxon>Arthropoda</taxon>
        <taxon>Crustacea</taxon>
        <taxon>Branchiopoda</taxon>
        <taxon>Diplostraca</taxon>
        <taxon>Cladocera</taxon>
        <taxon>Anomopoda</taxon>
        <taxon>Daphniidae</taxon>
        <taxon>Daphnia</taxon>
    </lineage>
</organism>
<protein>
    <submittedName>
        <fullName evidence="2">Uncharacterized protein</fullName>
    </submittedName>
</protein>
<dbReference type="EMBL" id="LRGB01003105">
    <property type="protein sequence ID" value="KZS04659.1"/>
    <property type="molecule type" value="Genomic_DNA"/>
</dbReference>
<feature type="region of interest" description="Disordered" evidence="1">
    <location>
        <begin position="55"/>
        <end position="75"/>
    </location>
</feature>
<evidence type="ECO:0000313" key="3">
    <source>
        <dbReference type="Proteomes" id="UP000076858"/>
    </source>
</evidence>